<evidence type="ECO:0000256" key="4">
    <source>
        <dbReference type="ARBA" id="ARBA00022553"/>
    </source>
</evidence>
<dbReference type="SMART" id="SM00091">
    <property type="entry name" value="PAS"/>
    <property type="match status" value="2"/>
</dbReference>
<keyword evidence="15" id="KW-0675">Receptor</keyword>
<evidence type="ECO:0000313" key="19">
    <source>
        <dbReference type="Proteomes" id="UP001301140"/>
    </source>
</evidence>
<dbReference type="InterPro" id="IPR013656">
    <property type="entry name" value="PAS_4"/>
</dbReference>
<dbReference type="InterPro" id="IPR036890">
    <property type="entry name" value="HATPase_C_sf"/>
</dbReference>
<comment type="catalytic activity">
    <reaction evidence="1">
        <text>ATP + protein L-histidine = ADP + protein N-phospho-L-histidine.</text>
        <dbReference type="EC" id="2.7.13.3"/>
    </reaction>
</comment>
<dbReference type="PANTHER" id="PTHR41523">
    <property type="entry name" value="TWO-COMPONENT SYSTEM SENSOR PROTEIN"/>
    <property type="match status" value="1"/>
</dbReference>
<dbReference type="Proteomes" id="UP001301140">
    <property type="component" value="Unassembled WGS sequence"/>
</dbReference>
<accession>A0AAP4D6V1</accession>
<evidence type="ECO:0000256" key="3">
    <source>
        <dbReference type="ARBA" id="ARBA00022543"/>
    </source>
</evidence>
<keyword evidence="19" id="KW-1185">Reference proteome</keyword>
<dbReference type="InterPro" id="IPR001610">
    <property type="entry name" value="PAC"/>
</dbReference>
<dbReference type="Pfam" id="PF07536">
    <property type="entry name" value="HWE_HK"/>
    <property type="match status" value="1"/>
</dbReference>
<dbReference type="SUPFAM" id="SSF55785">
    <property type="entry name" value="PYP-like sensor domain (PAS domain)"/>
    <property type="match status" value="2"/>
</dbReference>
<evidence type="ECO:0000256" key="2">
    <source>
        <dbReference type="ARBA" id="ARBA00012438"/>
    </source>
</evidence>
<dbReference type="Pfam" id="PF08448">
    <property type="entry name" value="PAS_4"/>
    <property type="match status" value="2"/>
</dbReference>
<keyword evidence="5" id="KW-0716">Sensory transduction</keyword>
<evidence type="ECO:0000256" key="13">
    <source>
        <dbReference type="ARBA" id="ARBA00022991"/>
    </source>
</evidence>
<evidence type="ECO:0000256" key="10">
    <source>
        <dbReference type="ARBA" id="ARBA00022741"/>
    </source>
</evidence>
<dbReference type="NCBIfam" id="TIGR00229">
    <property type="entry name" value="sensory_box"/>
    <property type="match status" value="2"/>
</dbReference>
<evidence type="ECO:0000256" key="1">
    <source>
        <dbReference type="ARBA" id="ARBA00000085"/>
    </source>
</evidence>
<dbReference type="GO" id="GO:0005524">
    <property type="term" value="F:ATP binding"/>
    <property type="evidence" value="ECO:0007669"/>
    <property type="project" value="UniProtKB-KW"/>
</dbReference>
<dbReference type="EMBL" id="JARGEQ010000135">
    <property type="protein sequence ID" value="MDF1587530.1"/>
    <property type="molecule type" value="Genomic_DNA"/>
</dbReference>
<evidence type="ECO:0000313" key="18">
    <source>
        <dbReference type="EMBL" id="MDF1587530.1"/>
    </source>
</evidence>
<keyword evidence="11 18" id="KW-0418">Kinase</keyword>
<feature type="domain" description="PAC" evidence="17">
    <location>
        <begin position="102"/>
        <end position="154"/>
    </location>
</feature>
<feature type="domain" description="PAS" evidence="16">
    <location>
        <begin position="155"/>
        <end position="195"/>
    </location>
</feature>
<feature type="domain" description="PAC" evidence="17">
    <location>
        <begin position="233"/>
        <end position="285"/>
    </location>
</feature>
<comment type="caution">
    <text evidence="18">The sequence shown here is derived from an EMBL/GenBank/DDBJ whole genome shotgun (WGS) entry which is preliminary data.</text>
</comment>
<evidence type="ECO:0000256" key="6">
    <source>
        <dbReference type="ARBA" id="ARBA00022630"/>
    </source>
</evidence>
<keyword evidence="3" id="KW-0600">Photoreceptor protein</keyword>
<keyword evidence="14" id="KW-0843">Virulence</keyword>
<keyword evidence="9" id="KW-0677">Repeat</keyword>
<evidence type="ECO:0000256" key="15">
    <source>
        <dbReference type="ARBA" id="ARBA00023170"/>
    </source>
</evidence>
<keyword evidence="13" id="KW-0157">Chromophore</keyword>
<protein>
    <recommendedName>
        <fullName evidence="2">histidine kinase</fullName>
        <ecNumber evidence="2">2.7.13.3</ecNumber>
    </recommendedName>
</protein>
<evidence type="ECO:0000256" key="5">
    <source>
        <dbReference type="ARBA" id="ARBA00022606"/>
    </source>
</evidence>
<evidence type="ECO:0000256" key="8">
    <source>
        <dbReference type="ARBA" id="ARBA00022679"/>
    </source>
</evidence>
<keyword evidence="12" id="KW-0067">ATP-binding</keyword>
<dbReference type="Gene3D" id="3.30.450.20">
    <property type="entry name" value="PAS domain"/>
    <property type="match status" value="2"/>
</dbReference>
<keyword evidence="8" id="KW-0808">Transferase</keyword>
<dbReference type="SMART" id="SM00086">
    <property type="entry name" value="PAC"/>
    <property type="match status" value="2"/>
</dbReference>
<dbReference type="PROSITE" id="PS50112">
    <property type="entry name" value="PAS"/>
    <property type="match status" value="1"/>
</dbReference>
<dbReference type="InterPro" id="IPR000700">
    <property type="entry name" value="PAS-assoc_C"/>
</dbReference>
<dbReference type="AlphaFoldDB" id="A0AAP4D6V1"/>
<name>A0AAP4D6V1_9PROT</name>
<proteinExistence type="predicted"/>
<keyword evidence="6" id="KW-0285">Flavoprotein</keyword>
<evidence type="ECO:0000256" key="9">
    <source>
        <dbReference type="ARBA" id="ARBA00022737"/>
    </source>
</evidence>
<evidence type="ECO:0000256" key="14">
    <source>
        <dbReference type="ARBA" id="ARBA00023026"/>
    </source>
</evidence>
<dbReference type="CDD" id="cd00130">
    <property type="entry name" value="PAS"/>
    <property type="match status" value="2"/>
</dbReference>
<keyword evidence="7" id="KW-0288">FMN</keyword>
<dbReference type="InterPro" id="IPR000014">
    <property type="entry name" value="PAS"/>
</dbReference>
<dbReference type="InterPro" id="IPR035965">
    <property type="entry name" value="PAS-like_dom_sf"/>
</dbReference>
<dbReference type="PROSITE" id="PS50113">
    <property type="entry name" value="PAC"/>
    <property type="match status" value="2"/>
</dbReference>
<dbReference type="GO" id="GO:0009881">
    <property type="term" value="F:photoreceptor activity"/>
    <property type="evidence" value="ECO:0007669"/>
    <property type="project" value="UniProtKB-KW"/>
</dbReference>
<evidence type="ECO:0000256" key="7">
    <source>
        <dbReference type="ARBA" id="ARBA00022643"/>
    </source>
</evidence>
<dbReference type="Gene3D" id="3.30.565.10">
    <property type="entry name" value="Histidine kinase-like ATPase, C-terminal domain"/>
    <property type="match status" value="1"/>
</dbReference>
<keyword evidence="10" id="KW-0547">Nucleotide-binding</keyword>
<evidence type="ECO:0000259" key="17">
    <source>
        <dbReference type="PROSITE" id="PS50113"/>
    </source>
</evidence>
<dbReference type="SMART" id="SM00911">
    <property type="entry name" value="HWE_HK"/>
    <property type="match status" value="1"/>
</dbReference>
<evidence type="ECO:0000256" key="11">
    <source>
        <dbReference type="ARBA" id="ARBA00022777"/>
    </source>
</evidence>
<dbReference type="PANTHER" id="PTHR41523:SF7">
    <property type="entry name" value="HISTIDINE KINASE"/>
    <property type="match status" value="1"/>
</dbReference>
<evidence type="ECO:0000259" key="16">
    <source>
        <dbReference type="PROSITE" id="PS50112"/>
    </source>
</evidence>
<dbReference type="GO" id="GO:0004673">
    <property type="term" value="F:protein histidine kinase activity"/>
    <property type="evidence" value="ECO:0007669"/>
    <property type="project" value="UniProtKB-EC"/>
</dbReference>
<dbReference type="InterPro" id="IPR011102">
    <property type="entry name" value="Sig_transdc_His_kinase_HWE"/>
</dbReference>
<dbReference type="EC" id="2.7.13.3" evidence="2"/>
<gene>
    <name evidence="18" type="ORF">PZ740_14170</name>
</gene>
<organism evidence="18 19">
    <name type="scientific">Marinimicrococcus flavescens</name>
    <dbReference type="NCBI Taxonomy" id="3031815"/>
    <lineage>
        <taxon>Bacteria</taxon>
        <taxon>Pseudomonadati</taxon>
        <taxon>Pseudomonadota</taxon>
        <taxon>Alphaproteobacteria</taxon>
        <taxon>Geminicoccales</taxon>
        <taxon>Geminicoccaceae</taxon>
        <taxon>Marinimicrococcus</taxon>
    </lineage>
</organism>
<dbReference type="RefSeq" id="WP_327789955.1">
    <property type="nucleotide sequence ID" value="NZ_JARGEQ010000135.1"/>
</dbReference>
<keyword evidence="4" id="KW-0597">Phosphoprotein</keyword>
<reference evidence="18 19" key="1">
    <citation type="submission" date="2023-03" db="EMBL/GenBank/DDBJ databases">
        <title>YIM 152171 draft genome.</title>
        <authorList>
            <person name="Yang Z."/>
        </authorList>
    </citation>
    <scope>NUCLEOTIDE SEQUENCE [LARGE SCALE GENOMIC DNA]</scope>
    <source>
        <strain evidence="18 19">YIM 152171</strain>
    </source>
</reference>
<sequence>MRGVAMFDTQPSISGAAAHGLPSALDDTILDLLPAAVYVCDADGILVRHNRKAAELWGREPVPGDVAERFCGSFRLYWPDGRPLAHHDTPMADTLRTGRPHRNVEVQVEQPGGRRLWVLVNIDPVRNDAGALTGAINCFQDITARKLADERIRESERRLREVLEALPTAVYTTDAEGHVTFYNRASVTLSGRRPELGTDRWCVTWRLYQPDGTPLSHADCPMAVALRQNRAIEGAEIVAERPDGQRLPCLAYPTPLRDSAGKLVGAVNMLVDISERKRAEERRQLLIRELNHRVKNTLATVQSIAAQSFRRETRSEAHQRFEGRLITLSRAHDVLTRESWEGAELHEIVAQAMEPLCGEDEDRLEIGGPELRLRPKMALSLAMALHELCTNAAKYGALSNEAGRVGVTWRIEVRGQDRRLHLRWAESGGPPVLAPQEKGFGSRLIERGLAWELGASVRLEFPPSGVVCEIVAPLP</sequence>
<evidence type="ECO:0000256" key="12">
    <source>
        <dbReference type="ARBA" id="ARBA00022840"/>
    </source>
</evidence>